<name>L9V891_NATMM</name>
<proteinExistence type="predicted"/>
<protein>
    <submittedName>
        <fullName evidence="1">Uncharacterized protein</fullName>
    </submittedName>
</protein>
<dbReference type="AlphaFoldDB" id="L9V891"/>
<accession>L9V891</accession>
<reference evidence="1 2" key="1">
    <citation type="journal article" date="2014" name="PLoS Genet.">
        <title>Phylogenetically driven sequencing of extremely halophilic archaea reveals strategies for static and dynamic osmo-response.</title>
        <authorList>
            <person name="Becker E.A."/>
            <person name="Seitzer P.M."/>
            <person name="Tritt A."/>
            <person name="Larsen D."/>
            <person name="Krusor M."/>
            <person name="Yao A.I."/>
            <person name="Wu D."/>
            <person name="Madern D."/>
            <person name="Eisen J.A."/>
            <person name="Darling A.E."/>
            <person name="Facciotti M.T."/>
        </authorList>
    </citation>
    <scope>NUCLEOTIDE SEQUENCE [LARGE SCALE GENOMIC DNA]</scope>
    <source>
        <strain evidence="2">ATCC 43099 / DSM 3394 / CCM 3739 / CIP 104546 / IAM 13178 / JCM 8861 / NBRC 102185 / NCIMB 2190 / MS3</strain>
    </source>
</reference>
<dbReference type="PATRIC" id="fig|547559.17.peg.505"/>
<dbReference type="Proteomes" id="UP000011543">
    <property type="component" value="Unassembled WGS sequence"/>
</dbReference>
<organism evidence="1 2">
    <name type="scientific">Natrialba magadii (strain ATCC 43099 / DSM 3394 / CCM 3739 / CIP 104546 / IAM 13178 / JCM 8861 / NBRC 102185 / NCIMB 2190 / MS3)</name>
    <name type="common">Natronobacterium magadii</name>
    <dbReference type="NCBI Taxonomy" id="547559"/>
    <lineage>
        <taxon>Archaea</taxon>
        <taxon>Methanobacteriati</taxon>
        <taxon>Methanobacteriota</taxon>
        <taxon>Stenosarchaea group</taxon>
        <taxon>Halobacteria</taxon>
        <taxon>Halobacteriales</taxon>
        <taxon>Natrialbaceae</taxon>
        <taxon>Natrialba</taxon>
    </lineage>
</organism>
<evidence type="ECO:0000313" key="1">
    <source>
        <dbReference type="EMBL" id="ELY33196.1"/>
    </source>
</evidence>
<evidence type="ECO:0000313" key="2">
    <source>
        <dbReference type="Proteomes" id="UP000011543"/>
    </source>
</evidence>
<dbReference type="EMBL" id="AOHS01000010">
    <property type="protein sequence ID" value="ELY33196.1"/>
    <property type="molecule type" value="Genomic_DNA"/>
</dbReference>
<comment type="caution">
    <text evidence="1">The sequence shown here is derived from an EMBL/GenBank/DDBJ whole genome shotgun (WGS) entry which is preliminary data.</text>
</comment>
<sequence length="56" mass="6157">MYYVSNVAPLKSVFKTLDECDLDAQSSMTIVTTATIDTLIAEQAGDQVCSDLQWLL</sequence>
<gene>
    <name evidence="1" type="ORF">C500_02669</name>
</gene>